<feature type="transmembrane region" description="Helical" evidence="2">
    <location>
        <begin position="151"/>
        <end position="172"/>
    </location>
</feature>
<sequence length="174" mass="19823">MNDTKQLIIENNQERKKLTEDNLKVYEEVVVYLRTNLVSESQIEEVLTEILGHLIELQSNGGNHFDLFGANPKRYCQNLVKTIPKSKKSEKINLIFSVLLPAGVIILILSILENNFSLGSIFLKSLSLVCLIPVGLWLIRATAFMSKKRTFLYFFIFSLILISLLVGIELLIRP</sequence>
<keyword evidence="2" id="KW-0472">Membrane</keyword>
<dbReference type="AlphaFoldDB" id="A0AAW9K7M0"/>
<evidence type="ECO:0000313" key="3">
    <source>
        <dbReference type="EMBL" id="MDZ5758293.1"/>
    </source>
</evidence>
<gene>
    <name evidence="3" type="ORF">RAK27_06425</name>
</gene>
<dbReference type="Proteomes" id="UP001290462">
    <property type="component" value="Unassembled WGS sequence"/>
</dbReference>
<feature type="transmembrane region" description="Helical" evidence="2">
    <location>
        <begin position="92"/>
        <end position="112"/>
    </location>
</feature>
<dbReference type="EMBL" id="JAVBVO010000003">
    <property type="protein sequence ID" value="MDZ5758293.1"/>
    <property type="molecule type" value="Genomic_DNA"/>
</dbReference>
<evidence type="ECO:0000256" key="2">
    <source>
        <dbReference type="SAM" id="Phobius"/>
    </source>
</evidence>
<dbReference type="SUPFAM" id="SSF158560">
    <property type="entry name" value="BH3980-like"/>
    <property type="match status" value="1"/>
</dbReference>
<comment type="caution">
    <text evidence="3">The sequence shown here is derived from an EMBL/GenBank/DDBJ whole genome shotgun (WGS) entry which is preliminary data.</text>
</comment>
<dbReference type="RefSeq" id="WP_317912226.1">
    <property type="nucleotide sequence ID" value="NZ_CP185245.1"/>
</dbReference>
<dbReference type="Gene3D" id="1.10.1900.10">
    <property type="entry name" value="c-terminal domain of poly(a) binding protein"/>
    <property type="match status" value="1"/>
</dbReference>
<keyword evidence="2" id="KW-0812">Transmembrane</keyword>
<organism evidence="3 4">
    <name type="scientific">Carnobacterium maltaromaticum</name>
    <name type="common">Carnobacterium piscicola</name>
    <dbReference type="NCBI Taxonomy" id="2751"/>
    <lineage>
        <taxon>Bacteria</taxon>
        <taxon>Bacillati</taxon>
        <taxon>Bacillota</taxon>
        <taxon>Bacilli</taxon>
        <taxon>Lactobacillales</taxon>
        <taxon>Carnobacteriaceae</taxon>
        <taxon>Carnobacterium</taxon>
    </lineage>
</organism>
<keyword evidence="2" id="KW-1133">Transmembrane helix</keyword>
<name>A0AAW9K7M0_CARML</name>
<dbReference type="PANTHER" id="PTHR41307:SF1">
    <property type="entry name" value="MEMBRANE PROTEIN"/>
    <property type="match status" value="1"/>
</dbReference>
<accession>A0AAW9K7M0</accession>
<feature type="transmembrane region" description="Helical" evidence="2">
    <location>
        <begin position="118"/>
        <end position="139"/>
    </location>
</feature>
<evidence type="ECO:0000313" key="4">
    <source>
        <dbReference type="Proteomes" id="UP001290462"/>
    </source>
</evidence>
<dbReference type="PANTHER" id="PTHR41307">
    <property type="entry name" value="MEMBRANE PROTEIN-RELATED"/>
    <property type="match status" value="1"/>
</dbReference>
<reference evidence="3" key="1">
    <citation type="submission" date="2023-08" db="EMBL/GenBank/DDBJ databases">
        <title>Genomic characterization of piscicolin 126 produced by Carnobacterium maltaromaticum CM22 strain isolated from salmon (Salmo salar).</title>
        <authorList>
            <person name="Gonzalez-Gragera E."/>
            <person name="Garcia-Lopez J.D."/>
            <person name="Teso-Perez C."/>
            <person name="Gimenez-Hernandez I."/>
            <person name="Peralta-Sanchez J.M."/>
            <person name="Valdivia E."/>
            <person name="Montalban-Lopez M."/>
            <person name="Martin-Platero A.M."/>
            <person name="Banos A."/>
            <person name="Martinez-Bueno M."/>
        </authorList>
    </citation>
    <scope>NUCLEOTIDE SEQUENCE</scope>
    <source>
        <strain evidence="3">CM22</strain>
    </source>
</reference>
<feature type="coiled-coil region" evidence="1">
    <location>
        <begin position="1"/>
        <end position="29"/>
    </location>
</feature>
<proteinExistence type="predicted"/>
<protein>
    <recommendedName>
        <fullName evidence="5">DUF1129 domain-containing protein</fullName>
    </recommendedName>
</protein>
<evidence type="ECO:0008006" key="5">
    <source>
        <dbReference type="Google" id="ProtNLM"/>
    </source>
</evidence>
<evidence type="ECO:0000256" key="1">
    <source>
        <dbReference type="SAM" id="Coils"/>
    </source>
</evidence>
<keyword evidence="1" id="KW-0175">Coiled coil</keyword>